<evidence type="ECO:0000313" key="3">
    <source>
        <dbReference type="EMBL" id="GAB1316155.1"/>
    </source>
</evidence>
<feature type="region of interest" description="Disordered" evidence="1">
    <location>
        <begin position="19"/>
        <end position="39"/>
    </location>
</feature>
<reference evidence="3 4" key="1">
    <citation type="submission" date="2024-09" db="EMBL/GenBank/DDBJ databases">
        <title>Itraconazole resistance in Madurella fahalii resulting from another homologue of gene encoding cytochrome P450 14-alpha sterol demethylase (CYP51).</title>
        <authorList>
            <person name="Yoshioka I."/>
            <person name="Fahal A.H."/>
            <person name="Kaneko S."/>
            <person name="Yaguchi T."/>
        </authorList>
    </citation>
    <scope>NUCLEOTIDE SEQUENCE [LARGE SCALE GENOMIC DNA]</scope>
    <source>
        <strain evidence="3 4">IFM 68171</strain>
    </source>
</reference>
<evidence type="ECO:0000256" key="1">
    <source>
        <dbReference type="SAM" id="MobiDB-lite"/>
    </source>
</evidence>
<dbReference type="Proteomes" id="UP001628179">
    <property type="component" value="Unassembled WGS sequence"/>
</dbReference>
<keyword evidence="2" id="KW-0472">Membrane</keyword>
<feature type="transmembrane region" description="Helical" evidence="2">
    <location>
        <begin position="70"/>
        <end position="90"/>
    </location>
</feature>
<dbReference type="EMBL" id="BAAFSV010000003">
    <property type="protein sequence ID" value="GAB1316155.1"/>
    <property type="molecule type" value="Genomic_DNA"/>
</dbReference>
<organism evidence="3 4">
    <name type="scientific">Madurella fahalii</name>
    <dbReference type="NCBI Taxonomy" id="1157608"/>
    <lineage>
        <taxon>Eukaryota</taxon>
        <taxon>Fungi</taxon>
        <taxon>Dikarya</taxon>
        <taxon>Ascomycota</taxon>
        <taxon>Pezizomycotina</taxon>
        <taxon>Sordariomycetes</taxon>
        <taxon>Sordariomycetidae</taxon>
        <taxon>Sordariales</taxon>
        <taxon>Sordariales incertae sedis</taxon>
        <taxon>Madurella</taxon>
    </lineage>
</organism>
<comment type="caution">
    <text evidence="3">The sequence shown here is derived from an EMBL/GenBank/DDBJ whole genome shotgun (WGS) entry which is preliminary data.</text>
</comment>
<gene>
    <name evidence="3" type="ORF">MFIFM68171_06365</name>
</gene>
<keyword evidence="2" id="KW-1133">Transmembrane helix</keyword>
<protein>
    <submittedName>
        <fullName evidence="3">Apple domain-containing protein</fullName>
    </submittedName>
</protein>
<accession>A0ABQ0GF24</accession>
<name>A0ABQ0GF24_9PEZI</name>
<evidence type="ECO:0000256" key="2">
    <source>
        <dbReference type="SAM" id="Phobius"/>
    </source>
</evidence>
<dbReference type="GeneID" id="98177108"/>
<evidence type="ECO:0000313" key="4">
    <source>
        <dbReference type="Proteomes" id="UP001628179"/>
    </source>
</evidence>
<sequence length="263" mass="28130">MDAPEVVSGPVKSLSHIFRRQGRIQTPPPVHPHPPRDRPGSMYEFYIHKTKEEVERPPEQTIWGLRRPTFVLVVSLAVVILIATIGGGVGGSMAAANARREAASDATVSMATTTIMMIPTSGGSGLGPTPTSEAGGITAAVAITVPRRGVISFDCGRISMNRQVVTFGTSSWGFDVSCMMDYIGPGVDITAMTTYSFDDCIGACAMFNKFSRNNTCVGVHFNANLTTVLPMHHGNCFLKSYLPRMSAVQDLAAVASLAYSPQF</sequence>
<proteinExistence type="predicted"/>
<dbReference type="RefSeq" id="XP_070917886.1">
    <property type="nucleotide sequence ID" value="XM_071061785.1"/>
</dbReference>
<keyword evidence="2" id="KW-0812">Transmembrane</keyword>
<keyword evidence="4" id="KW-1185">Reference proteome</keyword>